<sequence length="210" mass="23272">MDASASPGRRLARSSPAANEADDQALMLAYAAGDAAAFDTLYQRHRRGLYGFLARQSPRPAWIDDLFQETWLAVIRARADYRPSAQFRTWLFGIARNKLIDRIRLHEPALLADLVESEAEEDPLSRLADPGGRSPETRLADRQAAAAIAAALQALPPVQREVFLLREQAEMSLDEIARLTGVSPETAKSRLRYAVSKLKTALMAWSRSDA</sequence>
<dbReference type="EMBL" id="JBHSBU010000001">
    <property type="protein sequence ID" value="MFC4160881.1"/>
    <property type="molecule type" value="Genomic_DNA"/>
</dbReference>
<dbReference type="PANTHER" id="PTHR43133">
    <property type="entry name" value="RNA POLYMERASE ECF-TYPE SIGMA FACTO"/>
    <property type="match status" value="1"/>
</dbReference>
<dbReference type="InterPro" id="IPR014284">
    <property type="entry name" value="RNA_pol_sigma-70_dom"/>
</dbReference>
<keyword evidence="3" id="KW-0731">Sigma factor</keyword>
<organism evidence="8 9">
    <name type="scientific">Chitinimonas lacunae</name>
    <dbReference type="NCBI Taxonomy" id="1963018"/>
    <lineage>
        <taxon>Bacteria</taxon>
        <taxon>Pseudomonadati</taxon>
        <taxon>Pseudomonadota</taxon>
        <taxon>Betaproteobacteria</taxon>
        <taxon>Neisseriales</taxon>
        <taxon>Chitinibacteraceae</taxon>
        <taxon>Chitinimonas</taxon>
    </lineage>
</organism>
<keyword evidence="4" id="KW-0238">DNA-binding</keyword>
<proteinExistence type="inferred from homology"/>
<dbReference type="CDD" id="cd06171">
    <property type="entry name" value="Sigma70_r4"/>
    <property type="match status" value="1"/>
</dbReference>
<dbReference type="InterPro" id="IPR039425">
    <property type="entry name" value="RNA_pol_sigma-70-like"/>
</dbReference>
<dbReference type="Pfam" id="PF08281">
    <property type="entry name" value="Sigma70_r4_2"/>
    <property type="match status" value="1"/>
</dbReference>
<evidence type="ECO:0000256" key="4">
    <source>
        <dbReference type="ARBA" id="ARBA00023125"/>
    </source>
</evidence>
<dbReference type="InterPro" id="IPR013249">
    <property type="entry name" value="RNA_pol_sigma70_r4_t2"/>
</dbReference>
<dbReference type="InterPro" id="IPR013324">
    <property type="entry name" value="RNA_pol_sigma_r3/r4-like"/>
</dbReference>
<dbReference type="PANTHER" id="PTHR43133:SF8">
    <property type="entry name" value="RNA POLYMERASE SIGMA FACTOR HI_1459-RELATED"/>
    <property type="match status" value="1"/>
</dbReference>
<accession>A0ABV8MU69</accession>
<evidence type="ECO:0000256" key="5">
    <source>
        <dbReference type="ARBA" id="ARBA00023163"/>
    </source>
</evidence>
<evidence type="ECO:0000256" key="3">
    <source>
        <dbReference type="ARBA" id="ARBA00023082"/>
    </source>
</evidence>
<evidence type="ECO:0000313" key="8">
    <source>
        <dbReference type="EMBL" id="MFC4160881.1"/>
    </source>
</evidence>
<dbReference type="InterPro" id="IPR036388">
    <property type="entry name" value="WH-like_DNA-bd_sf"/>
</dbReference>
<dbReference type="SUPFAM" id="SSF88946">
    <property type="entry name" value="Sigma2 domain of RNA polymerase sigma factors"/>
    <property type="match status" value="1"/>
</dbReference>
<dbReference type="Gene3D" id="1.10.1740.10">
    <property type="match status" value="1"/>
</dbReference>
<feature type="domain" description="RNA polymerase sigma-70 region 2" evidence="6">
    <location>
        <begin position="41"/>
        <end position="104"/>
    </location>
</feature>
<keyword evidence="9" id="KW-1185">Reference proteome</keyword>
<name>A0ABV8MU69_9NEIS</name>
<dbReference type="Gene3D" id="1.10.10.10">
    <property type="entry name" value="Winged helix-like DNA-binding domain superfamily/Winged helix DNA-binding domain"/>
    <property type="match status" value="1"/>
</dbReference>
<evidence type="ECO:0000256" key="1">
    <source>
        <dbReference type="ARBA" id="ARBA00010641"/>
    </source>
</evidence>
<evidence type="ECO:0000256" key="2">
    <source>
        <dbReference type="ARBA" id="ARBA00023015"/>
    </source>
</evidence>
<dbReference type="Pfam" id="PF04542">
    <property type="entry name" value="Sigma70_r2"/>
    <property type="match status" value="1"/>
</dbReference>
<protein>
    <submittedName>
        <fullName evidence="8">RNA polymerase sigma factor</fullName>
    </submittedName>
</protein>
<comment type="similarity">
    <text evidence="1">Belongs to the sigma-70 factor family. ECF subfamily.</text>
</comment>
<comment type="caution">
    <text evidence="8">The sequence shown here is derived from an EMBL/GenBank/DDBJ whole genome shotgun (WGS) entry which is preliminary data.</text>
</comment>
<gene>
    <name evidence="8" type="ORF">ACFOW7_16195</name>
</gene>
<evidence type="ECO:0000259" key="7">
    <source>
        <dbReference type="Pfam" id="PF08281"/>
    </source>
</evidence>
<feature type="domain" description="RNA polymerase sigma factor 70 region 4 type 2" evidence="7">
    <location>
        <begin position="147"/>
        <end position="198"/>
    </location>
</feature>
<evidence type="ECO:0000259" key="6">
    <source>
        <dbReference type="Pfam" id="PF04542"/>
    </source>
</evidence>
<keyword evidence="5" id="KW-0804">Transcription</keyword>
<evidence type="ECO:0000313" key="9">
    <source>
        <dbReference type="Proteomes" id="UP001595791"/>
    </source>
</evidence>
<dbReference type="InterPro" id="IPR013325">
    <property type="entry name" value="RNA_pol_sigma_r2"/>
</dbReference>
<keyword evidence="2" id="KW-0805">Transcription regulation</keyword>
<reference evidence="9" key="1">
    <citation type="journal article" date="2019" name="Int. J. Syst. Evol. Microbiol.">
        <title>The Global Catalogue of Microorganisms (GCM) 10K type strain sequencing project: providing services to taxonomists for standard genome sequencing and annotation.</title>
        <authorList>
            <consortium name="The Broad Institute Genomics Platform"/>
            <consortium name="The Broad Institute Genome Sequencing Center for Infectious Disease"/>
            <person name="Wu L."/>
            <person name="Ma J."/>
        </authorList>
    </citation>
    <scope>NUCLEOTIDE SEQUENCE [LARGE SCALE GENOMIC DNA]</scope>
    <source>
        <strain evidence="9">LMG 29894</strain>
    </source>
</reference>
<dbReference type="RefSeq" id="WP_378166189.1">
    <property type="nucleotide sequence ID" value="NZ_JBHSBU010000001.1"/>
</dbReference>
<dbReference type="NCBIfam" id="TIGR02937">
    <property type="entry name" value="sigma70-ECF"/>
    <property type="match status" value="1"/>
</dbReference>
<dbReference type="InterPro" id="IPR007627">
    <property type="entry name" value="RNA_pol_sigma70_r2"/>
</dbReference>
<dbReference type="SUPFAM" id="SSF88659">
    <property type="entry name" value="Sigma3 and sigma4 domains of RNA polymerase sigma factors"/>
    <property type="match status" value="1"/>
</dbReference>
<dbReference type="Proteomes" id="UP001595791">
    <property type="component" value="Unassembled WGS sequence"/>
</dbReference>
<dbReference type="NCBIfam" id="NF009166">
    <property type="entry name" value="PRK12513.1"/>
    <property type="match status" value="1"/>
</dbReference>